<dbReference type="SMART" id="SM00028">
    <property type="entry name" value="TPR"/>
    <property type="match status" value="3"/>
</dbReference>
<dbReference type="PRINTS" id="PR00344">
    <property type="entry name" value="BCTRLSENSOR"/>
</dbReference>
<keyword evidence="6" id="KW-0812">Transmembrane</keyword>
<evidence type="ECO:0000256" key="4">
    <source>
        <dbReference type="ARBA" id="ARBA00022777"/>
    </source>
</evidence>
<dbReference type="OrthoDB" id="977000at2"/>
<dbReference type="Proteomes" id="UP000245667">
    <property type="component" value="Unassembled WGS sequence"/>
</dbReference>
<dbReference type="RefSeq" id="WP_109650208.1">
    <property type="nucleotide sequence ID" value="NZ_JACWLN010000004.1"/>
</dbReference>
<accession>A0A316DYL1</accession>
<dbReference type="InterPro" id="IPR003594">
    <property type="entry name" value="HATPase_dom"/>
</dbReference>
<dbReference type="GO" id="GO:0000160">
    <property type="term" value="P:phosphorelay signal transduction system"/>
    <property type="evidence" value="ECO:0007669"/>
    <property type="project" value="UniProtKB-KW"/>
</dbReference>
<feature type="domain" description="Histidine kinase" evidence="7">
    <location>
        <begin position="601"/>
        <end position="690"/>
    </location>
</feature>
<evidence type="ECO:0000313" key="10">
    <source>
        <dbReference type="Proteomes" id="UP000245667"/>
    </source>
</evidence>
<dbReference type="InterPro" id="IPR011990">
    <property type="entry name" value="TPR-like_helical_dom_sf"/>
</dbReference>
<keyword evidence="6" id="KW-0472">Membrane</keyword>
<dbReference type="PROSITE" id="PS51257">
    <property type="entry name" value="PROKAR_LIPOPROTEIN"/>
    <property type="match status" value="1"/>
</dbReference>
<evidence type="ECO:0000256" key="3">
    <source>
        <dbReference type="ARBA" id="ARBA00022679"/>
    </source>
</evidence>
<evidence type="ECO:0000256" key="2">
    <source>
        <dbReference type="ARBA" id="ARBA00012438"/>
    </source>
</evidence>
<organism evidence="9 10">
    <name type="scientific">Maribacter polysiphoniae</name>
    <dbReference type="NCBI Taxonomy" id="429344"/>
    <lineage>
        <taxon>Bacteria</taxon>
        <taxon>Pseudomonadati</taxon>
        <taxon>Bacteroidota</taxon>
        <taxon>Flavobacteriia</taxon>
        <taxon>Flavobacteriales</taxon>
        <taxon>Flavobacteriaceae</taxon>
        <taxon>Maribacter</taxon>
    </lineage>
</organism>
<protein>
    <recommendedName>
        <fullName evidence="2">histidine kinase</fullName>
        <ecNumber evidence="2">2.7.13.3</ecNumber>
    </recommendedName>
</protein>
<dbReference type="Pfam" id="PF02518">
    <property type="entry name" value="HATPase_c"/>
    <property type="match status" value="1"/>
</dbReference>
<proteinExistence type="predicted"/>
<dbReference type="InterPro" id="IPR050482">
    <property type="entry name" value="Sensor_HK_TwoCompSys"/>
</dbReference>
<dbReference type="GO" id="GO:0004673">
    <property type="term" value="F:protein histidine kinase activity"/>
    <property type="evidence" value="ECO:0007669"/>
    <property type="project" value="UniProtKB-EC"/>
</dbReference>
<evidence type="ECO:0000259" key="7">
    <source>
        <dbReference type="PROSITE" id="PS50109"/>
    </source>
</evidence>
<dbReference type="SMART" id="SM00387">
    <property type="entry name" value="HATPase_c"/>
    <property type="match status" value="1"/>
</dbReference>
<keyword evidence="3" id="KW-0808">Transferase</keyword>
<sequence>MLKTNLPQSPPLTKWLLHILLCAALGSCTLPNTKTEAPQTIANDSILSWISLGSNSEMPLKQKNELLKKAYIAADKSTIDSARIKYYSRLSLAYLELNDSSLFRSVNHKAISISKKLNDTVAEANAHWDLADFFDTKMVKDSSFYHYSEAQKKYESIGDKYLSGRMFFNMAVLQTNVKDYTGAEINAFKAIERLKPLDEYLRLHRCYSLLGSITKELKEYERSLEYFNLAEEYLSEIDDEKTKKNFYSRLQNNIGNVYKDQGNYKAAKRYYQKATLNQDSLQFNQPSIYALQFNNLVLSRFKLGDTLNVFKDLETVKQIREEQNDIEGLSLVEYTYAEYYLSLKDTVNAMVSARHAMQHAEQGSNNKRLLASLGLLARIDPENSLKHTERYIALYDSLVQLERQERNKFTRIRFETDEFIAENESLTRKKQIWTGLALGIFLLGVSVYVIFHQRAKNQALRFQQQQQTSNQEIFDLMLSQKQRIAEIKKAEQKRISEELHDGVLGKMLGARMVLTGLNKVSTEEALLERAKAIAALKDVEGEVRAISHELSHAAYHNINNFITSIQELLKNVCTLNHLEYSFQYDESQDWDTMKGDIKINLYRMIQEILQNAVKHASCKNILVSFVRTNEEIIVTITDDGIGFVSKSGKTKTGIGMRNIRSRVEKLGGTWEIDSVINKGTTITLNIPLKN</sequence>
<dbReference type="SUPFAM" id="SSF55874">
    <property type="entry name" value="ATPase domain of HSP90 chaperone/DNA topoisomerase II/histidine kinase"/>
    <property type="match status" value="1"/>
</dbReference>
<evidence type="ECO:0000256" key="6">
    <source>
        <dbReference type="SAM" id="Phobius"/>
    </source>
</evidence>
<dbReference type="SUPFAM" id="SSF48452">
    <property type="entry name" value="TPR-like"/>
    <property type="match status" value="2"/>
</dbReference>
<evidence type="ECO:0000256" key="5">
    <source>
        <dbReference type="ARBA" id="ARBA00023012"/>
    </source>
</evidence>
<dbReference type="AlphaFoldDB" id="A0A316DYL1"/>
<dbReference type="CDD" id="cd16917">
    <property type="entry name" value="HATPase_UhpB-NarQ-NarX-like"/>
    <property type="match status" value="1"/>
</dbReference>
<evidence type="ECO:0000313" key="11">
    <source>
        <dbReference type="Proteomes" id="UP000651837"/>
    </source>
</evidence>
<keyword evidence="5" id="KW-0902">Two-component regulatory system</keyword>
<name>A0A316DYL1_9FLAO</name>
<comment type="catalytic activity">
    <reaction evidence="1">
        <text>ATP + protein L-histidine = ADP + protein N-phospho-L-histidine.</text>
        <dbReference type="EC" id="2.7.13.3"/>
    </reaction>
</comment>
<keyword evidence="6" id="KW-1133">Transmembrane helix</keyword>
<keyword evidence="11" id="KW-1185">Reference proteome</keyword>
<evidence type="ECO:0000313" key="9">
    <source>
        <dbReference type="EMBL" id="PWK23487.1"/>
    </source>
</evidence>
<evidence type="ECO:0000313" key="8">
    <source>
        <dbReference type="EMBL" id="MBD1261271.1"/>
    </source>
</evidence>
<dbReference type="InterPro" id="IPR005467">
    <property type="entry name" value="His_kinase_dom"/>
</dbReference>
<dbReference type="Proteomes" id="UP000651837">
    <property type="component" value="Unassembled WGS sequence"/>
</dbReference>
<keyword evidence="4 9" id="KW-0418">Kinase</keyword>
<feature type="transmembrane region" description="Helical" evidence="6">
    <location>
        <begin position="432"/>
        <end position="451"/>
    </location>
</feature>
<dbReference type="InterPro" id="IPR004358">
    <property type="entry name" value="Sig_transdc_His_kin-like_C"/>
</dbReference>
<dbReference type="EC" id="2.7.13.3" evidence="2"/>
<comment type="caution">
    <text evidence="9">The sequence shown here is derived from an EMBL/GenBank/DDBJ whole genome shotgun (WGS) entry which is preliminary data.</text>
</comment>
<dbReference type="EMBL" id="JACWLN010000004">
    <property type="protein sequence ID" value="MBD1261271.1"/>
    <property type="molecule type" value="Genomic_DNA"/>
</dbReference>
<dbReference type="PANTHER" id="PTHR24421:SF10">
    <property type="entry name" value="NITRATE_NITRITE SENSOR PROTEIN NARQ"/>
    <property type="match status" value="1"/>
</dbReference>
<dbReference type="PROSITE" id="PS50109">
    <property type="entry name" value="HIS_KIN"/>
    <property type="match status" value="1"/>
</dbReference>
<evidence type="ECO:0000256" key="1">
    <source>
        <dbReference type="ARBA" id="ARBA00000085"/>
    </source>
</evidence>
<dbReference type="InterPro" id="IPR036890">
    <property type="entry name" value="HATPase_C_sf"/>
</dbReference>
<reference evidence="8 11" key="2">
    <citation type="submission" date="2020-07" db="EMBL/GenBank/DDBJ databases">
        <title>The draft genome sequence of Maribacter polysiphoniae KCTC 22021.</title>
        <authorList>
            <person name="Mu L."/>
        </authorList>
    </citation>
    <scope>NUCLEOTIDE SEQUENCE [LARGE SCALE GENOMIC DNA]</scope>
    <source>
        <strain evidence="8 11">KCTC 22021</strain>
    </source>
</reference>
<dbReference type="Gene3D" id="3.30.565.10">
    <property type="entry name" value="Histidine kinase-like ATPase, C-terminal domain"/>
    <property type="match status" value="1"/>
</dbReference>
<reference evidence="9 10" key="1">
    <citation type="submission" date="2018-05" db="EMBL/GenBank/DDBJ databases">
        <title>Genomic Encyclopedia of Archaeal and Bacterial Type Strains, Phase II (KMG-II): from individual species to whole genera.</title>
        <authorList>
            <person name="Goeker M."/>
        </authorList>
    </citation>
    <scope>NUCLEOTIDE SEQUENCE [LARGE SCALE GENOMIC DNA]</scope>
    <source>
        <strain evidence="9 10">DSM 23514</strain>
    </source>
</reference>
<dbReference type="PANTHER" id="PTHR24421">
    <property type="entry name" value="NITRATE/NITRITE SENSOR PROTEIN NARX-RELATED"/>
    <property type="match status" value="1"/>
</dbReference>
<dbReference type="Gene3D" id="1.25.40.10">
    <property type="entry name" value="Tetratricopeptide repeat domain"/>
    <property type="match status" value="1"/>
</dbReference>
<dbReference type="Pfam" id="PF13181">
    <property type="entry name" value="TPR_8"/>
    <property type="match status" value="1"/>
</dbReference>
<gene>
    <name evidence="8" type="ORF">HZY62_11765</name>
    <name evidence="9" type="ORF">LX92_02053</name>
</gene>
<dbReference type="EMBL" id="QGGQ01000004">
    <property type="protein sequence ID" value="PWK23487.1"/>
    <property type="molecule type" value="Genomic_DNA"/>
</dbReference>
<dbReference type="InterPro" id="IPR019734">
    <property type="entry name" value="TPR_rpt"/>
</dbReference>